<feature type="region of interest" description="Disordered" evidence="1">
    <location>
        <begin position="1"/>
        <end position="21"/>
    </location>
</feature>
<keyword evidence="3" id="KW-1185">Reference proteome</keyword>
<name>A0A2G9HZ69_9LAMI</name>
<accession>A0A2G9HZ69</accession>
<comment type="caution">
    <text evidence="2">The sequence shown here is derived from an EMBL/GenBank/DDBJ whole genome shotgun (WGS) entry which is preliminary data.</text>
</comment>
<reference evidence="3" key="1">
    <citation type="journal article" date="2018" name="Gigascience">
        <title>Genome assembly of the Pink Ipe (Handroanthus impetiginosus, Bignoniaceae), a highly valued, ecologically keystone Neotropical timber forest tree.</title>
        <authorList>
            <person name="Silva-Junior O.B."/>
            <person name="Grattapaglia D."/>
            <person name="Novaes E."/>
            <person name="Collevatti R.G."/>
        </authorList>
    </citation>
    <scope>NUCLEOTIDE SEQUENCE [LARGE SCALE GENOMIC DNA]</scope>
    <source>
        <strain evidence="3">cv. UFG-1</strain>
    </source>
</reference>
<dbReference type="EMBL" id="NKXS01000695">
    <property type="protein sequence ID" value="PIN22799.1"/>
    <property type="molecule type" value="Genomic_DNA"/>
</dbReference>
<dbReference type="AlphaFoldDB" id="A0A2G9HZ69"/>
<protein>
    <submittedName>
        <fullName evidence="2">Uncharacterized protein</fullName>
    </submittedName>
</protein>
<gene>
    <name evidence="2" type="ORF">CDL12_04483</name>
</gene>
<evidence type="ECO:0000256" key="1">
    <source>
        <dbReference type="SAM" id="MobiDB-lite"/>
    </source>
</evidence>
<organism evidence="2 3">
    <name type="scientific">Handroanthus impetiginosus</name>
    <dbReference type="NCBI Taxonomy" id="429701"/>
    <lineage>
        <taxon>Eukaryota</taxon>
        <taxon>Viridiplantae</taxon>
        <taxon>Streptophyta</taxon>
        <taxon>Embryophyta</taxon>
        <taxon>Tracheophyta</taxon>
        <taxon>Spermatophyta</taxon>
        <taxon>Magnoliopsida</taxon>
        <taxon>eudicotyledons</taxon>
        <taxon>Gunneridae</taxon>
        <taxon>Pentapetalae</taxon>
        <taxon>asterids</taxon>
        <taxon>lamiids</taxon>
        <taxon>Lamiales</taxon>
        <taxon>Bignoniaceae</taxon>
        <taxon>Crescentiina</taxon>
        <taxon>Tabebuia alliance</taxon>
        <taxon>Handroanthus</taxon>
    </lineage>
</organism>
<proteinExistence type="predicted"/>
<dbReference type="Proteomes" id="UP000231279">
    <property type="component" value="Unassembled WGS sequence"/>
</dbReference>
<sequence length="105" mass="11490">MWENLIGSVQENTRSEKDPGPGFSVVGKANLSIRSSPVPTFRVTGFSGKNPHESLKLETTRSLGLKTVGINSWVNISAEARVTVNRLIRGGFVVPWAVVDWKVRA</sequence>
<evidence type="ECO:0000313" key="3">
    <source>
        <dbReference type="Proteomes" id="UP000231279"/>
    </source>
</evidence>
<evidence type="ECO:0000313" key="2">
    <source>
        <dbReference type="EMBL" id="PIN22799.1"/>
    </source>
</evidence>